<accession>A0A1G2IFF7</accession>
<evidence type="ECO:0000256" key="2">
    <source>
        <dbReference type="ARBA" id="ARBA00012438"/>
    </source>
</evidence>
<dbReference type="EC" id="2.7.13.3" evidence="2"/>
<dbReference type="PANTHER" id="PTHR43547">
    <property type="entry name" value="TWO-COMPONENT HISTIDINE KINASE"/>
    <property type="match status" value="1"/>
</dbReference>
<dbReference type="InterPro" id="IPR003594">
    <property type="entry name" value="HATPase_dom"/>
</dbReference>
<dbReference type="InterPro" id="IPR004358">
    <property type="entry name" value="Sig_transdc_His_kin-like_C"/>
</dbReference>
<dbReference type="Pfam" id="PF02518">
    <property type="entry name" value="HATPase_c"/>
    <property type="match status" value="1"/>
</dbReference>
<dbReference type="PRINTS" id="PR00344">
    <property type="entry name" value="BCTRLSENSOR"/>
</dbReference>
<dbReference type="InterPro" id="IPR005467">
    <property type="entry name" value="His_kinase_dom"/>
</dbReference>
<evidence type="ECO:0000313" key="6">
    <source>
        <dbReference type="Proteomes" id="UP000176774"/>
    </source>
</evidence>
<dbReference type="InterPro" id="IPR036097">
    <property type="entry name" value="HisK_dim/P_sf"/>
</dbReference>
<dbReference type="STRING" id="1802214.A2908_02215"/>
<sequence length="468" mass="52650">MFDFPNINKKLTERLYEQNLDFAAKNKIFILIQSLYRTSVLALSPEGIAKEVTNIVCKGLNLEFSGLFLFKKDIDSLVPLSFSESVTLSKTLQIINFNFKGVKLSEISKNDFLKKVVYDWVENVTANPLDIWKNSVSVETVEKMKTQSRIRDIVLYPLITGNKILGAMVFGLNIDNVTLNDFEKSSMKNIVEVVTLLLDKAYADKNLQVSYEIEKKGKEQMEQAYKIEKKAKEDVQELDKNKTEFMLITQHHLRTPLSVNAGFLDLLTQGEFGKIPKKINNIILELQESTIKEIKVVNELLDVSSYQLGKEVTELVPGIDIADLLNETLKDLKVQAKNKGIYLKFEKEGSIPKIPADRTKLKLALTNIIDDCVKYTKQGGVTVTLKSENNKMIILVKDTGMGIAKEALPHLFNQTFHRSAEAQKIFAVGKGIGLFLSGKIIEGHHGKVWAESEGQGRGAVFHIELPVV</sequence>
<comment type="caution">
    <text evidence="5">The sequence shown here is derived from an EMBL/GenBank/DDBJ whole genome shotgun (WGS) entry which is preliminary data.</text>
</comment>
<evidence type="ECO:0000259" key="4">
    <source>
        <dbReference type="PROSITE" id="PS50109"/>
    </source>
</evidence>
<dbReference type="AlphaFoldDB" id="A0A1G2IFF7"/>
<dbReference type="SUPFAM" id="SSF55874">
    <property type="entry name" value="ATPase domain of HSP90 chaperone/DNA topoisomerase II/histidine kinase"/>
    <property type="match status" value="1"/>
</dbReference>
<gene>
    <name evidence="5" type="ORF">A2908_02215</name>
</gene>
<name>A0A1G2IFF7_9BACT</name>
<dbReference type="SMART" id="SM00387">
    <property type="entry name" value="HATPase_c"/>
    <property type="match status" value="1"/>
</dbReference>
<comment type="catalytic activity">
    <reaction evidence="1">
        <text>ATP + protein L-histidine = ADP + protein N-phospho-L-histidine.</text>
        <dbReference type="EC" id="2.7.13.3"/>
    </reaction>
</comment>
<feature type="domain" description="Histidine kinase" evidence="4">
    <location>
        <begin position="248"/>
        <end position="468"/>
    </location>
</feature>
<protein>
    <recommendedName>
        <fullName evidence="2">histidine kinase</fullName>
        <ecNumber evidence="2">2.7.13.3</ecNumber>
    </recommendedName>
</protein>
<evidence type="ECO:0000256" key="1">
    <source>
        <dbReference type="ARBA" id="ARBA00000085"/>
    </source>
</evidence>
<dbReference type="Proteomes" id="UP000176774">
    <property type="component" value="Unassembled WGS sequence"/>
</dbReference>
<dbReference type="SUPFAM" id="SSF47384">
    <property type="entry name" value="Homodimeric domain of signal transducing histidine kinase"/>
    <property type="match status" value="1"/>
</dbReference>
<dbReference type="Gene3D" id="1.10.287.130">
    <property type="match status" value="1"/>
</dbReference>
<dbReference type="PANTHER" id="PTHR43547:SF2">
    <property type="entry name" value="HYBRID SIGNAL TRANSDUCTION HISTIDINE KINASE C"/>
    <property type="match status" value="1"/>
</dbReference>
<reference evidence="5 6" key="1">
    <citation type="journal article" date="2016" name="Nat. Commun.">
        <title>Thousands of microbial genomes shed light on interconnected biogeochemical processes in an aquifer system.</title>
        <authorList>
            <person name="Anantharaman K."/>
            <person name="Brown C.T."/>
            <person name="Hug L.A."/>
            <person name="Sharon I."/>
            <person name="Castelle C.J."/>
            <person name="Probst A.J."/>
            <person name="Thomas B.C."/>
            <person name="Singh A."/>
            <person name="Wilkins M.J."/>
            <person name="Karaoz U."/>
            <person name="Brodie E.L."/>
            <person name="Williams K.H."/>
            <person name="Hubbard S.S."/>
            <person name="Banfield J.F."/>
        </authorList>
    </citation>
    <scope>NUCLEOTIDE SEQUENCE [LARGE SCALE GENOMIC DNA]</scope>
</reference>
<evidence type="ECO:0000313" key="5">
    <source>
        <dbReference type="EMBL" id="OGZ73499.1"/>
    </source>
</evidence>
<dbReference type="Gene3D" id="3.30.565.10">
    <property type="entry name" value="Histidine kinase-like ATPase, C-terminal domain"/>
    <property type="match status" value="1"/>
</dbReference>
<evidence type="ECO:0000256" key="3">
    <source>
        <dbReference type="ARBA" id="ARBA00022553"/>
    </source>
</evidence>
<dbReference type="EMBL" id="MHPA01000011">
    <property type="protein sequence ID" value="OGZ73499.1"/>
    <property type="molecule type" value="Genomic_DNA"/>
</dbReference>
<keyword evidence="3" id="KW-0597">Phosphoprotein</keyword>
<dbReference type="InterPro" id="IPR036890">
    <property type="entry name" value="HATPase_C_sf"/>
</dbReference>
<dbReference type="GO" id="GO:0000155">
    <property type="term" value="F:phosphorelay sensor kinase activity"/>
    <property type="evidence" value="ECO:0007669"/>
    <property type="project" value="InterPro"/>
</dbReference>
<dbReference type="PROSITE" id="PS50109">
    <property type="entry name" value="HIS_KIN"/>
    <property type="match status" value="1"/>
</dbReference>
<proteinExistence type="predicted"/>
<organism evidence="5 6">
    <name type="scientific">Candidatus Staskawiczbacteria bacterium RIFCSPLOWO2_01_FULL_38_12b</name>
    <dbReference type="NCBI Taxonomy" id="1802214"/>
    <lineage>
        <taxon>Bacteria</taxon>
        <taxon>Candidatus Staskawicziibacteriota</taxon>
    </lineage>
</organism>